<proteinExistence type="predicted"/>
<dbReference type="EMBL" id="VIKS01000010">
    <property type="protein sequence ID" value="TQV86570.1"/>
    <property type="molecule type" value="Genomic_DNA"/>
</dbReference>
<reference evidence="2 3" key="1">
    <citation type="submission" date="2019-07" db="EMBL/GenBank/DDBJ databases">
        <title>Draft genome for Aliikangiella sp. M105.</title>
        <authorList>
            <person name="Wang G."/>
        </authorList>
    </citation>
    <scope>NUCLEOTIDE SEQUENCE [LARGE SCALE GENOMIC DNA]</scope>
    <source>
        <strain evidence="2 3">M105</strain>
    </source>
</reference>
<evidence type="ECO:0000313" key="3">
    <source>
        <dbReference type="Proteomes" id="UP000315439"/>
    </source>
</evidence>
<keyword evidence="1" id="KW-0472">Membrane</keyword>
<evidence type="ECO:0000256" key="1">
    <source>
        <dbReference type="SAM" id="Phobius"/>
    </source>
</evidence>
<dbReference type="AlphaFoldDB" id="A0A545UAS9"/>
<name>A0A545UAS9_9GAMM</name>
<protein>
    <submittedName>
        <fullName evidence="2">Uncharacterized protein</fullName>
    </submittedName>
</protein>
<keyword evidence="3" id="KW-1185">Reference proteome</keyword>
<dbReference type="Proteomes" id="UP000315439">
    <property type="component" value="Unassembled WGS sequence"/>
</dbReference>
<accession>A0A545UAS9</accession>
<organism evidence="2 3">
    <name type="scientific">Aliikangiella coralliicola</name>
    <dbReference type="NCBI Taxonomy" id="2592383"/>
    <lineage>
        <taxon>Bacteria</taxon>
        <taxon>Pseudomonadati</taxon>
        <taxon>Pseudomonadota</taxon>
        <taxon>Gammaproteobacteria</taxon>
        <taxon>Oceanospirillales</taxon>
        <taxon>Pleioneaceae</taxon>
        <taxon>Aliikangiella</taxon>
    </lineage>
</organism>
<evidence type="ECO:0000313" key="2">
    <source>
        <dbReference type="EMBL" id="TQV86570.1"/>
    </source>
</evidence>
<keyword evidence="1" id="KW-0812">Transmembrane</keyword>
<dbReference type="RefSeq" id="WP_142932494.1">
    <property type="nucleotide sequence ID" value="NZ_ML660166.1"/>
</dbReference>
<keyword evidence="1" id="KW-1133">Transmembrane helix</keyword>
<sequence>MNGEKDVTTFSAKIIWTIATFKLFALLYLGATSEMSFLSYFVIIPLLLLETLALAGFIYELTSNSKQNGTAGRLIELSAQGSIEGYNNSEKAA</sequence>
<comment type="caution">
    <text evidence="2">The sequence shown here is derived from an EMBL/GenBank/DDBJ whole genome shotgun (WGS) entry which is preliminary data.</text>
</comment>
<gene>
    <name evidence="2" type="ORF">FLL46_16845</name>
</gene>
<feature type="transmembrane region" description="Helical" evidence="1">
    <location>
        <begin position="37"/>
        <end position="59"/>
    </location>
</feature>
<feature type="transmembrane region" description="Helical" evidence="1">
    <location>
        <begin position="12"/>
        <end position="31"/>
    </location>
</feature>